<dbReference type="PANTHER" id="PTHR31293">
    <property type="entry name" value="RNI-LIKE SUPERFAMILY PROTEIN"/>
    <property type="match status" value="1"/>
</dbReference>
<dbReference type="InterPro" id="IPR055294">
    <property type="entry name" value="FBL60-like"/>
</dbReference>
<organism evidence="1 2">
    <name type="scientific">Thlaspi arvense</name>
    <name type="common">Field penny-cress</name>
    <dbReference type="NCBI Taxonomy" id="13288"/>
    <lineage>
        <taxon>Eukaryota</taxon>
        <taxon>Viridiplantae</taxon>
        <taxon>Streptophyta</taxon>
        <taxon>Embryophyta</taxon>
        <taxon>Tracheophyta</taxon>
        <taxon>Spermatophyta</taxon>
        <taxon>Magnoliopsida</taxon>
        <taxon>eudicotyledons</taxon>
        <taxon>Gunneridae</taxon>
        <taxon>Pentapetalae</taxon>
        <taxon>rosids</taxon>
        <taxon>malvids</taxon>
        <taxon>Brassicales</taxon>
        <taxon>Brassicaceae</taxon>
        <taxon>Thlaspideae</taxon>
        <taxon>Thlaspi</taxon>
    </lineage>
</organism>
<accession>A0AAU9RVL8</accession>
<evidence type="ECO:0000313" key="2">
    <source>
        <dbReference type="Proteomes" id="UP000836841"/>
    </source>
</evidence>
<proteinExistence type="predicted"/>
<evidence type="ECO:0000313" key="1">
    <source>
        <dbReference type="EMBL" id="CAH2052316.1"/>
    </source>
</evidence>
<protein>
    <submittedName>
        <fullName evidence="1">Uncharacterized protein</fullName>
    </submittedName>
</protein>
<name>A0AAU9RVL8_THLAR</name>
<dbReference type="PANTHER" id="PTHR31293:SF16">
    <property type="entry name" value="RNI-LIKE SUPERFAMILY PROTEIN"/>
    <property type="match status" value="1"/>
</dbReference>
<dbReference type="InterPro" id="IPR013101">
    <property type="entry name" value="LRR_PRU1-like"/>
</dbReference>
<gene>
    <name evidence="1" type="ORF">TAV2_LOCUS11193</name>
</gene>
<reference evidence="1 2" key="1">
    <citation type="submission" date="2022-03" db="EMBL/GenBank/DDBJ databases">
        <authorList>
            <person name="Nunn A."/>
            <person name="Chopra R."/>
            <person name="Nunn A."/>
            <person name="Contreras Garrido A."/>
        </authorList>
    </citation>
    <scope>NUCLEOTIDE SEQUENCE [LARGE SCALE GENOMIC DNA]</scope>
</reference>
<dbReference type="AlphaFoldDB" id="A0AAU9RVL8"/>
<keyword evidence="2" id="KW-1185">Reference proteome</keyword>
<sequence length="149" mass="16808">MCLPMLKTLVLDSVRFGRGPFQTLLPDFPALEELMLLNIWWRDRNVVLSSSTLKKLKITSKGGCLGTFSIDTHTPNPVFFDYADSVADDYPLVNLTNLVEAGINLALTEDRTRRARANVVKLINGIQNVNILHVSPVSFKVRFLFQFLL</sequence>
<dbReference type="Proteomes" id="UP000836841">
    <property type="component" value="Chromosome 3"/>
</dbReference>
<dbReference type="EMBL" id="OU466859">
    <property type="protein sequence ID" value="CAH2052316.1"/>
    <property type="molecule type" value="Genomic_DNA"/>
</dbReference>
<dbReference type="Pfam" id="PF07723">
    <property type="entry name" value="LRR_2"/>
    <property type="match status" value="1"/>
</dbReference>